<keyword evidence="3" id="KW-1185">Reference proteome</keyword>
<evidence type="ECO:0008006" key="4">
    <source>
        <dbReference type="Google" id="ProtNLM"/>
    </source>
</evidence>
<accession>A0AAP4D7R5</accession>
<dbReference type="Proteomes" id="UP001223214">
    <property type="component" value="Unassembled WGS sequence"/>
</dbReference>
<gene>
    <name evidence="2" type="ORF">QQF32_17935</name>
</gene>
<protein>
    <recommendedName>
        <fullName evidence="4">Lipoprotein</fullName>
    </recommendedName>
</protein>
<name>A0AAP4D7R5_9ENTR</name>
<dbReference type="PROSITE" id="PS51257">
    <property type="entry name" value="PROKAR_LIPOPROTEIN"/>
    <property type="match status" value="1"/>
</dbReference>
<keyword evidence="1" id="KW-0732">Signal</keyword>
<reference evidence="2 3" key="1">
    <citation type="submission" date="2023-06" db="EMBL/GenBank/DDBJ databases">
        <title>Identification and characterization of antibiotic-resistant Gram-negative bacteria.</title>
        <authorList>
            <person name="Cho G.-S."/>
            <person name="Lee J."/>
            <person name="Tai E."/>
            <person name="Jeong S."/>
            <person name="Kim I."/>
            <person name="Kim B.-E."/>
            <person name="Jeong M.-I."/>
            <person name="Oh K.-K."/>
            <person name="Franz C.M.A.P."/>
        </authorList>
    </citation>
    <scope>NUCLEOTIDE SEQUENCE [LARGE SCALE GENOMIC DNA]</scope>
    <source>
        <strain evidence="2 3">V106_12</strain>
    </source>
</reference>
<evidence type="ECO:0000313" key="3">
    <source>
        <dbReference type="Proteomes" id="UP001223214"/>
    </source>
</evidence>
<comment type="caution">
    <text evidence="2">The sequence shown here is derived from an EMBL/GenBank/DDBJ whole genome shotgun (WGS) entry which is preliminary data.</text>
</comment>
<dbReference type="EMBL" id="JASSOM010000066">
    <property type="protein sequence ID" value="MDK9365080.1"/>
    <property type="molecule type" value="Genomic_DNA"/>
</dbReference>
<evidence type="ECO:0000256" key="1">
    <source>
        <dbReference type="SAM" id="SignalP"/>
    </source>
</evidence>
<feature type="signal peptide" evidence="1">
    <location>
        <begin position="1"/>
        <end position="23"/>
    </location>
</feature>
<sequence>MNKVLMALTIAGATLMLSGCIIAPPSNEHHHHNKDHMITRDGVSLPDCETLADASQADNGSRCWYR</sequence>
<evidence type="ECO:0000313" key="2">
    <source>
        <dbReference type="EMBL" id="MDK9365080.1"/>
    </source>
</evidence>
<feature type="chain" id="PRO_5042867487" description="Lipoprotein" evidence="1">
    <location>
        <begin position="24"/>
        <end position="66"/>
    </location>
</feature>
<proteinExistence type="predicted"/>
<dbReference type="RefSeq" id="WP_282493842.1">
    <property type="nucleotide sequence ID" value="NZ_JASCAP010000031.1"/>
</dbReference>
<organism evidence="2 3">
    <name type="scientific">Lelliottia wanjuensis</name>
    <dbReference type="NCBI Taxonomy" id="3050585"/>
    <lineage>
        <taxon>Bacteria</taxon>
        <taxon>Pseudomonadati</taxon>
        <taxon>Pseudomonadota</taxon>
        <taxon>Gammaproteobacteria</taxon>
        <taxon>Enterobacterales</taxon>
        <taxon>Enterobacteriaceae</taxon>
        <taxon>Lelliottia</taxon>
    </lineage>
</organism>
<dbReference type="AlphaFoldDB" id="A0AAP4D7R5"/>